<comment type="similarity">
    <text evidence="1">Belongs to the ABC transporter superfamily.</text>
</comment>
<comment type="caution">
    <text evidence="6">The sequence shown here is derived from an EMBL/GenBank/DDBJ whole genome shotgun (WGS) entry which is preliminary data.</text>
</comment>
<dbReference type="GO" id="GO:0015833">
    <property type="term" value="P:peptide transport"/>
    <property type="evidence" value="ECO:0007669"/>
    <property type="project" value="InterPro"/>
</dbReference>
<protein>
    <submittedName>
        <fullName evidence="6">ATP-binding cassette domain-containing protein</fullName>
    </submittedName>
</protein>
<dbReference type="PANTHER" id="PTHR43776">
    <property type="entry name" value="TRANSPORT ATP-BINDING PROTEIN"/>
    <property type="match status" value="1"/>
</dbReference>
<dbReference type="GO" id="GO:0005524">
    <property type="term" value="F:ATP binding"/>
    <property type="evidence" value="ECO:0007669"/>
    <property type="project" value="UniProtKB-KW"/>
</dbReference>
<dbReference type="Pfam" id="PF00005">
    <property type="entry name" value="ABC_tran"/>
    <property type="match status" value="1"/>
</dbReference>
<gene>
    <name evidence="6" type="ORF">DXD84_09945</name>
</gene>
<proteinExistence type="inferred from homology"/>
<dbReference type="GO" id="GO:0016887">
    <property type="term" value="F:ATP hydrolysis activity"/>
    <property type="evidence" value="ECO:0007669"/>
    <property type="project" value="InterPro"/>
</dbReference>
<evidence type="ECO:0000259" key="5">
    <source>
        <dbReference type="PROSITE" id="PS50893"/>
    </source>
</evidence>
<dbReference type="PANTHER" id="PTHR43776:SF7">
    <property type="entry name" value="D,D-DIPEPTIDE TRANSPORT ATP-BINDING PROTEIN DDPF-RELATED"/>
    <property type="match status" value="1"/>
</dbReference>
<keyword evidence="4 6" id="KW-0067">ATP-binding</keyword>
<evidence type="ECO:0000313" key="6">
    <source>
        <dbReference type="EMBL" id="RGI83702.1"/>
    </source>
</evidence>
<dbReference type="InterPro" id="IPR013563">
    <property type="entry name" value="Oligopep_ABC_C"/>
</dbReference>
<sequence length="325" mass="36803">MSEHLLEVKYLKKSYPVYDNSGKLFAKKKHMCAVDDMSFFIEKGETYGLVGESGCGKSTTGRTIVGLNHADSGEILYNGKDLCKLSDKEFRPLRKDIQMVFQDTLSALNPRQRIGDSLSETLKIHGMTDSEKRREAVVEILKKVGLSEEHYFRFPHELSGGQVQRLGIAGALIIQPKLIVCDEPVSALDVSIQAQILNMLVELQKELGLSLLFISHDIGVVRFISDRIGVMYLGTLMEETETEELFEHPLHPYTEALFEAVPDPYIKRKELKGLSGEQPVRTEDFKGCAFYTRCPYATDRCKTERPELREVKPGHKVACHRYDND</sequence>
<reference evidence="6 7" key="1">
    <citation type="submission" date="2018-08" db="EMBL/GenBank/DDBJ databases">
        <title>A genome reference for cultivated species of the human gut microbiota.</title>
        <authorList>
            <person name="Zou Y."/>
            <person name="Xue W."/>
            <person name="Luo G."/>
        </authorList>
    </citation>
    <scope>NUCLEOTIDE SEQUENCE [LARGE SCALE GENOMIC DNA]</scope>
    <source>
        <strain evidence="6 7">TM09-19AC</strain>
    </source>
</reference>
<dbReference type="SMART" id="SM00382">
    <property type="entry name" value="AAA"/>
    <property type="match status" value="1"/>
</dbReference>
<dbReference type="SUPFAM" id="SSF52540">
    <property type="entry name" value="P-loop containing nucleoside triphosphate hydrolases"/>
    <property type="match status" value="1"/>
</dbReference>
<organism evidence="6 7">
    <name type="scientific">Dorea formicigenerans</name>
    <dbReference type="NCBI Taxonomy" id="39486"/>
    <lineage>
        <taxon>Bacteria</taxon>
        <taxon>Bacillati</taxon>
        <taxon>Bacillota</taxon>
        <taxon>Clostridia</taxon>
        <taxon>Lachnospirales</taxon>
        <taxon>Lachnospiraceae</taxon>
        <taxon>Dorea</taxon>
    </lineage>
</organism>
<dbReference type="FunFam" id="3.40.50.300:FF:000016">
    <property type="entry name" value="Oligopeptide ABC transporter ATP-binding component"/>
    <property type="match status" value="1"/>
</dbReference>
<dbReference type="GO" id="GO:0055085">
    <property type="term" value="P:transmembrane transport"/>
    <property type="evidence" value="ECO:0007669"/>
    <property type="project" value="UniProtKB-ARBA"/>
</dbReference>
<dbReference type="InterPro" id="IPR027417">
    <property type="entry name" value="P-loop_NTPase"/>
</dbReference>
<evidence type="ECO:0000256" key="4">
    <source>
        <dbReference type="ARBA" id="ARBA00022840"/>
    </source>
</evidence>
<dbReference type="InterPro" id="IPR003439">
    <property type="entry name" value="ABC_transporter-like_ATP-bd"/>
</dbReference>
<evidence type="ECO:0000256" key="3">
    <source>
        <dbReference type="ARBA" id="ARBA00022741"/>
    </source>
</evidence>
<name>A0A3E4F4G6_9FIRM</name>
<evidence type="ECO:0000256" key="1">
    <source>
        <dbReference type="ARBA" id="ARBA00005417"/>
    </source>
</evidence>
<evidence type="ECO:0000256" key="2">
    <source>
        <dbReference type="ARBA" id="ARBA00022448"/>
    </source>
</evidence>
<dbReference type="InterPro" id="IPR050319">
    <property type="entry name" value="ABC_transp_ATP-bind"/>
</dbReference>
<dbReference type="AlphaFoldDB" id="A0A3E4F4G6"/>
<dbReference type="CDD" id="cd03257">
    <property type="entry name" value="ABC_NikE_OppD_transporters"/>
    <property type="match status" value="1"/>
</dbReference>
<dbReference type="EMBL" id="QSOI01000011">
    <property type="protein sequence ID" value="RGI83702.1"/>
    <property type="molecule type" value="Genomic_DNA"/>
</dbReference>
<dbReference type="PROSITE" id="PS50893">
    <property type="entry name" value="ABC_TRANSPORTER_2"/>
    <property type="match status" value="1"/>
</dbReference>
<accession>A0A3E4F4G6</accession>
<keyword evidence="2" id="KW-0813">Transport</keyword>
<dbReference type="Pfam" id="PF08352">
    <property type="entry name" value="oligo_HPY"/>
    <property type="match status" value="1"/>
</dbReference>
<evidence type="ECO:0000313" key="7">
    <source>
        <dbReference type="Proteomes" id="UP000260664"/>
    </source>
</evidence>
<dbReference type="InterPro" id="IPR003593">
    <property type="entry name" value="AAA+_ATPase"/>
</dbReference>
<dbReference type="RefSeq" id="WP_117495334.1">
    <property type="nucleotide sequence ID" value="NZ_QSOI01000011.1"/>
</dbReference>
<dbReference type="Proteomes" id="UP000260664">
    <property type="component" value="Unassembled WGS sequence"/>
</dbReference>
<dbReference type="NCBIfam" id="TIGR01727">
    <property type="entry name" value="oligo_HPY"/>
    <property type="match status" value="1"/>
</dbReference>
<keyword evidence="3" id="KW-0547">Nucleotide-binding</keyword>
<dbReference type="Gene3D" id="3.40.50.300">
    <property type="entry name" value="P-loop containing nucleotide triphosphate hydrolases"/>
    <property type="match status" value="1"/>
</dbReference>
<feature type="domain" description="ABC transporter" evidence="5">
    <location>
        <begin position="6"/>
        <end position="258"/>
    </location>
</feature>